<dbReference type="PANTHER" id="PTHR32227">
    <property type="entry name" value="GLUCAN ENDO-1,3-BETA-GLUCOSIDASE BG1-RELATED-RELATED"/>
    <property type="match status" value="1"/>
</dbReference>
<evidence type="ECO:0000256" key="6">
    <source>
        <dbReference type="ARBA" id="ARBA00022622"/>
    </source>
</evidence>
<dbReference type="GO" id="GO:0006952">
    <property type="term" value="P:defense response"/>
    <property type="evidence" value="ECO:0007669"/>
    <property type="project" value="UniProtKB-KW"/>
</dbReference>
<dbReference type="OMA" id="PDNANTY"/>
<protein>
    <recommendedName>
        <fullName evidence="4">glucan endo-1,3-beta-D-glucosidase</fullName>
        <ecNumber evidence="4">3.2.1.39</ecNumber>
    </recommendedName>
</protein>
<dbReference type="FunFam" id="1.20.58.1040:FF:000001">
    <property type="entry name" value="Glucan endo-1,3-beta-glucosidase 4"/>
    <property type="match status" value="1"/>
</dbReference>
<evidence type="ECO:0000256" key="2">
    <source>
        <dbReference type="ARBA" id="ARBA00004609"/>
    </source>
</evidence>
<dbReference type="PROSITE" id="PS00587">
    <property type="entry name" value="GLYCOSYL_HYDROL_F17"/>
    <property type="match status" value="1"/>
</dbReference>
<dbReference type="InterPro" id="IPR017853">
    <property type="entry name" value="GH"/>
</dbReference>
<dbReference type="GO" id="GO:0005886">
    <property type="term" value="C:plasma membrane"/>
    <property type="evidence" value="ECO:0007669"/>
    <property type="project" value="UniProtKB-SubCell"/>
</dbReference>
<evidence type="ECO:0000313" key="18">
    <source>
        <dbReference type="EMBL" id="KAH7294474.1"/>
    </source>
</evidence>
<dbReference type="Gene3D" id="1.20.58.1040">
    <property type="match status" value="1"/>
</dbReference>
<evidence type="ECO:0000256" key="11">
    <source>
        <dbReference type="ARBA" id="ARBA00023157"/>
    </source>
</evidence>
<sequence length="568" mass="61274">MCRALYSLAVMSMQLLCFDGAGCIKINRPSVCCITSYASRYNAASTNVYVRTLMHFSCMLFYKTKAIRHIRYVGINYGTQFSASPSADQVVALLRRQSITNIRLYDANGTILQALAHTGIQVMVTVPNTELLSVGQSNASAVNWVNTNVLAYLPATNITAICVGTEVLTTDPNAALVLVPAMKYLRVALLASNLSANIKISTSNDASLILDSFPPSQAYFNKSLTSSILVPMLDFLNSTGSFFMLNIYCYDIYKKSNGVILLDYALLNPITPDNVVTDSNTLFQYHNLFDAVLDACYFALAQLKYSTLPVVISEAGWPSGGDSSDKEATDENASTFISNLIAHVLNNSGTPKRPHTTVSMYIMELFNEDLKVSSASAKNYGLFNGSTLHPIYSLRLSNAGPLLANDTTTQLYCLAKSGASQDELQIALDWACGIGRANCTAIQPGQLCYEPDTVQAHASYAFNNYYQKNNRVSGSCDFNGVATISTTNPSTGVCMYPGSSSNGTSNLTSANTMANFTSGNSTNLTTADGNSNNTSSSTSLLYGISSFSLSPFHILFSLLVVLSFTSLF</sequence>
<keyword evidence="5" id="KW-1003">Cell membrane</keyword>
<dbReference type="GO" id="GO:0042973">
    <property type="term" value="F:glucan endo-1,3-beta-D-glucosidase activity"/>
    <property type="evidence" value="ECO:0007669"/>
    <property type="project" value="UniProtKB-EC"/>
</dbReference>
<comment type="similarity">
    <text evidence="3 14">Belongs to the glycosyl hydrolase 17 family.</text>
</comment>
<accession>A0A8T2RF89</accession>
<feature type="domain" description="X8" evidence="17">
    <location>
        <begin position="411"/>
        <end position="496"/>
    </location>
</feature>
<name>A0A8T2RF89_CERRI</name>
<dbReference type="FunFam" id="3.20.20.80:FF:000002">
    <property type="entry name" value="Glucan endo-1,3-beta-glucosidase 3"/>
    <property type="match status" value="1"/>
</dbReference>
<dbReference type="GO" id="GO:0098552">
    <property type="term" value="C:side of membrane"/>
    <property type="evidence" value="ECO:0007669"/>
    <property type="project" value="UniProtKB-KW"/>
</dbReference>
<feature type="signal peptide" evidence="16">
    <location>
        <begin position="1"/>
        <end position="23"/>
    </location>
</feature>
<feature type="chain" id="PRO_5035756277" description="glucan endo-1,3-beta-D-glucosidase" evidence="16">
    <location>
        <begin position="24"/>
        <end position="568"/>
    </location>
</feature>
<dbReference type="GO" id="GO:0005975">
    <property type="term" value="P:carbohydrate metabolic process"/>
    <property type="evidence" value="ECO:0007669"/>
    <property type="project" value="InterPro"/>
</dbReference>
<dbReference type="Proteomes" id="UP000825935">
    <property type="component" value="Chromosome 27"/>
</dbReference>
<proteinExistence type="inferred from homology"/>
<keyword evidence="12" id="KW-0325">Glycoprotein</keyword>
<keyword evidence="10" id="KW-0472">Membrane</keyword>
<evidence type="ECO:0000259" key="17">
    <source>
        <dbReference type="SMART" id="SM00768"/>
    </source>
</evidence>
<dbReference type="InterPro" id="IPR000490">
    <property type="entry name" value="Glyco_hydro_17"/>
</dbReference>
<evidence type="ECO:0000256" key="10">
    <source>
        <dbReference type="ARBA" id="ARBA00023136"/>
    </source>
</evidence>
<keyword evidence="11" id="KW-1015">Disulfide bond</keyword>
<dbReference type="OrthoDB" id="941679at2759"/>
<gene>
    <name evidence="18" type="ORF">KP509_27G002300</name>
</gene>
<dbReference type="Pfam" id="PF07983">
    <property type="entry name" value="X8"/>
    <property type="match status" value="1"/>
</dbReference>
<dbReference type="AlphaFoldDB" id="A0A8T2RF89"/>
<dbReference type="InterPro" id="IPR012946">
    <property type="entry name" value="X8"/>
</dbReference>
<evidence type="ECO:0000256" key="4">
    <source>
        <dbReference type="ARBA" id="ARBA00012780"/>
    </source>
</evidence>
<dbReference type="SUPFAM" id="SSF51445">
    <property type="entry name" value="(Trans)glycosidases"/>
    <property type="match status" value="1"/>
</dbReference>
<comment type="catalytic activity">
    <reaction evidence="1">
        <text>Hydrolysis of (1-&gt;3)-beta-D-glucosidic linkages in (1-&gt;3)-beta-D-glucans.</text>
        <dbReference type="EC" id="3.2.1.39"/>
    </reaction>
</comment>
<keyword evidence="19" id="KW-1185">Reference proteome</keyword>
<evidence type="ECO:0000256" key="12">
    <source>
        <dbReference type="ARBA" id="ARBA00023180"/>
    </source>
</evidence>
<keyword evidence="9" id="KW-0611">Plant defense</keyword>
<evidence type="ECO:0000256" key="1">
    <source>
        <dbReference type="ARBA" id="ARBA00000382"/>
    </source>
</evidence>
<keyword evidence="7 16" id="KW-0732">Signal</keyword>
<dbReference type="InterPro" id="IPR044965">
    <property type="entry name" value="Glyco_hydro_17_plant"/>
</dbReference>
<evidence type="ECO:0000256" key="8">
    <source>
        <dbReference type="ARBA" id="ARBA00022801"/>
    </source>
</evidence>
<keyword evidence="13 15" id="KW-0326">Glycosidase</keyword>
<evidence type="ECO:0000256" key="16">
    <source>
        <dbReference type="SAM" id="SignalP"/>
    </source>
</evidence>
<organism evidence="18 19">
    <name type="scientific">Ceratopteris richardii</name>
    <name type="common">Triangle waterfern</name>
    <dbReference type="NCBI Taxonomy" id="49495"/>
    <lineage>
        <taxon>Eukaryota</taxon>
        <taxon>Viridiplantae</taxon>
        <taxon>Streptophyta</taxon>
        <taxon>Embryophyta</taxon>
        <taxon>Tracheophyta</taxon>
        <taxon>Polypodiopsida</taxon>
        <taxon>Polypodiidae</taxon>
        <taxon>Polypodiales</taxon>
        <taxon>Pteridineae</taxon>
        <taxon>Pteridaceae</taxon>
        <taxon>Parkerioideae</taxon>
        <taxon>Ceratopteris</taxon>
    </lineage>
</organism>
<keyword evidence="8 15" id="KW-0378">Hydrolase</keyword>
<comment type="subcellular location">
    <subcellularLocation>
        <location evidence="2">Cell membrane</location>
        <topology evidence="2">Lipid-anchor</topology>
        <topology evidence="2">GPI-anchor</topology>
    </subcellularLocation>
</comment>
<evidence type="ECO:0000256" key="15">
    <source>
        <dbReference type="RuleBase" id="RU004336"/>
    </source>
</evidence>
<evidence type="ECO:0000256" key="9">
    <source>
        <dbReference type="ARBA" id="ARBA00022821"/>
    </source>
</evidence>
<dbReference type="EC" id="3.2.1.39" evidence="4"/>
<evidence type="ECO:0000256" key="5">
    <source>
        <dbReference type="ARBA" id="ARBA00022475"/>
    </source>
</evidence>
<dbReference type="Pfam" id="PF00332">
    <property type="entry name" value="Glyco_hydro_17"/>
    <property type="match status" value="1"/>
</dbReference>
<keyword evidence="6" id="KW-0449">Lipoprotein</keyword>
<evidence type="ECO:0000256" key="14">
    <source>
        <dbReference type="RuleBase" id="RU004335"/>
    </source>
</evidence>
<dbReference type="SMART" id="SM00768">
    <property type="entry name" value="X8"/>
    <property type="match status" value="1"/>
</dbReference>
<evidence type="ECO:0000313" key="19">
    <source>
        <dbReference type="Proteomes" id="UP000825935"/>
    </source>
</evidence>
<dbReference type="EMBL" id="CM035432">
    <property type="protein sequence ID" value="KAH7294474.1"/>
    <property type="molecule type" value="Genomic_DNA"/>
</dbReference>
<evidence type="ECO:0000256" key="7">
    <source>
        <dbReference type="ARBA" id="ARBA00022729"/>
    </source>
</evidence>
<dbReference type="GO" id="GO:0009506">
    <property type="term" value="C:plasmodesma"/>
    <property type="evidence" value="ECO:0007669"/>
    <property type="project" value="UniProtKB-ARBA"/>
</dbReference>
<keyword evidence="6" id="KW-0336">GPI-anchor</keyword>
<dbReference type="Gene3D" id="3.20.20.80">
    <property type="entry name" value="Glycosidases"/>
    <property type="match status" value="1"/>
</dbReference>
<evidence type="ECO:0000256" key="3">
    <source>
        <dbReference type="ARBA" id="ARBA00008773"/>
    </source>
</evidence>
<evidence type="ECO:0000256" key="13">
    <source>
        <dbReference type="ARBA" id="ARBA00023295"/>
    </source>
</evidence>
<comment type="caution">
    <text evidence="18">The sequence shown here is derived from an EMBL/GenBank/DDBJ whole genome shotgun (WGS) entry which is preliminary data.</text>
</comment>
<reference evidence="18 19" key="1">
    <citation type="submission" date="2021-08" db="EMBL/GenBank/DDBJ databases">
        <title>WGS assembly of Ceratopteris richardii.</title>
        <authorList>
            <person name="Marchant D.B."/>
            <person name="Chen G."/>
            <person name="Jenkins J."/>
            <person name="Shu S."/>
            <person name="Leebens-Mack J."/>
            <person name="Grimwood J."/>
            <person name="Schmutz J."/>
            <person name="Soltis P."/>
            <person name="Soltis D."/>
            <person name="Chen Z.-H."/>
        </authorList>
    </citation>
    <scope>NUCLEOTIDE SEQUENCE [LARGE SCALE GENOMIC DNA]</scope>
    <source>
        <strain evidence="18">Whitten #5841</strain>
        <tissue evidence="18">Leaf</tissue>
    </source>
</reference>